<dbReference type="HOGENOM" id="CLU_2952344_0_0_9"/>
<name>G9YV96_FLAPL</name>
<accession>G9YV96</accession>
<dbReference type="PATRIC" id="fig|411475.3.peg.2986"/>
<evidence type="ECO:0000313" key="2">
    <source>
        <dbReference type="EMBL" id="EHM40666.1"/>
    </source>
</evidence>
<reference evidence="2 3" key="1">
    <citation type="submission" date="2011-08" db="EMBL/GenBank/DDBJ databases">
        <authorList>
            <person name="Weinstock G."/>
            <person name="Sodergren E."/>
            <person name="Clifton S."/>
            <person name="Fulton L."/>
            <person name="Fulton B."/>
            <person name="Courtney L."/>
            <person name="Fronick C."/>
            <person name="Harrison M."/>
            <person name="Strong C."/>
            <person name="Farmer C."/>
            <person name="Delahaunty K."/>
            <person name="Markovic C."/>
            <person name="Hall O."/>
            <person name="Minx P."/>
            <person name="Tomlinson C."/>
            <person name="Mitreva M."/>
            <person name="Hou S."/>
            <person name="Chen J."/>
            <person name="Wollam A."/>
            <person name="Pepin K.H."/>
            <person name="Johnson M."/>
            <person name="Bhonagiri V."/>
            <person name="Zhang X."/>
            <person name="Suruliraj S."/>
            <person name="Warren W."/>
            <person name="Chinwalla A."/>
            <person name="Mardis E.R."/>
            <person name="Wilson R.K."/>
        </authorList>
    </citation>
    <scope>NUCLEOTIDE SEQUENCE [LARGE SCALE GENOMIC DNA]</scope>
    <source>
        <strain evidence="2 3">ATCC 29863</strain>
    </source>
</reference>
<organism evidence="2 3">
    <name type="scientific">Flavonifractor plautii ATCC 29863</name>
    <dbReference type="NCBI Taxonomy" id="411475"/>
    <lineage>
        <taxon>Bacteria</taxon>
        <taxon>Bacillati</taxon>
        <taxon>Bacillota</taxon>
        <taxon>Clostridia</taxon>
        <taxon>Eubacteriales</taxon>
        <taxon>Oscillospiraceae</taxon>
        <taxon>Flavonifractor</taxon>
    </lineage>
</organism>
<proteinExistence type="predicted"/>
<feature type="transmembrane region" description="Helical" evidence="1">
    <location>
        <begin position="41"/>
        <end position="58"/>
    </location>
</feature>
<sequence>MDDHLEGEGEELRLFRALLGNLCFFSLRAEVSKQADKTKAIAKFLAIALVFALHLWYIM</sequence>
<comment type="caution">
    <text evidence="2">The sequence shown here is derived from an EMBL/GenBank/DDBJ whole genome shotgun (WGS) entry which is preliminary data.</text>
</comment>
<keyword evidence="1" id="KW-0472">Membrane</keyword>
<dbReference type="AlphaFoldDB" id="G9YV96"/>
<protein>
    <submittedName>
        <fullName evidence="2">Uncharacterized protein</fullName>
    </submittedName>
</protein>
<evidence type="ECO:0000313" key="3">
    <source>
        <dbReference type="Proteomes" id="UP000004459"/>
    </source>
</evidence>
<dbReference type="EMBL" id="AGCK01000284">
    <property type="protein sequence ID" value="EHM40666.1"/>
    <property type="molecule type" value="Genomic_DNA"/>
</dbReference>
<evidence type="ECO:0000256" key="1">
    <source>
        <dbReference type="SAM" id="Phobius"/>
    </source>
</evidence>
<keyword evidence="1" id="KW-1133">Transmembrane helix</keyword>
<keyword evidence="1" id="KW-0812">Transmembrane</keyword>
<dbReference type="Proteomes" id="UP000004459">
    <property type="component" value="Unassembled WGS sequence"/>
</dbReference>
<gene>
    <name evidence="2" type="ORF">HMPREF0372_03461</name>
</gene>